<evidence type="ECO:0000313" key="1">
    <source>
        <dbReference type="EMBL" id="RCV27917.1"/>
    </source>
</evidence>
<organism evidence="1">
    <name type="scientific">Setaria italica</name>
    <name type="common">Foxtail millet</name>
    <name type="synonym">Panicum italicum</name>
    <dbReference type="NCBI Taxonomy" id="4555"/>
    <lineage>
        <taxon>Eukaryota</taxon>
        <taxon>Viridiplantae</taxon>
        <taxon>Streptophyta</taxon>
        <taxon>Embryophyta</taxon>
        <taxon>Tracheophyta</taxon>
        <taxon>Spermatophyta</taxon>
        <taxon>Magnoliopsida</taxon>
        <taxon>Liliopsida</taxon>
        <taxon>Poales</taxon>
        <taxon>Poaceae</taxon>
        <taxon>PACMAD clade</taxon>
        <taxon>Panicoideae</taxon>
        <taxon>Panicodae</taxon>
        <taxon>Paniceae</taxon>
        <taxon>Cenchrinae</taxon>
        <taxon>Setaria</taxon>
    </lineage>
</organism>
<accession>A0A368RCH2</accession>
<name>A0A368RCH2_SETIT</name>
<protein>
    <submittedName>
        <fullName evidence="1">Uncharacterized protein</fullName>
    </submittedName>
</protein>
<reference evidence="1" key="1">
    <citation type="journal article" date="2012" name="Nat. Biotechnol.">
        <title>Reference genome sequence of the model plant Setaria.</title>
        <authorList>
            <person name="Bennetzen J.L."/>
            <person name="Schmutz J."/>
            <person name="Wang H."/>
            <person name="Percifield R."/>
            <person name="Hawkins J."/>
            <person name="Pontaroli A.C."/>
            <person name="Estep M."/>
            <person name="Feng L."/>
            <person name="Vaughn J.N."/>
            <person name="Grimwood J."/>
            <person name="Jenkins J."/>
            <person name="Barry K."/>
            <person name="Lindquist E."/>
            <person name="Hellsten U."/>
            <person name="Deshpande S."/>
            <person name="Wang X."/>
            <person name="Wu X."/>
            <person name="Mitros T."/>
            <person name="Triplett J."/>
            <person name="Yang X."/>
            <person name="Ye C.Y."/>
            <person name="Mauro-Herrera M."/>
            <person name="Wang L."/>
            <person name="Li P."/>
            <person name="Sharma M."/>
            <person name="Sharma R."/>
            <person name="Ronald P.C."/>
            <person name="Panaud O."/>
            <person name="Kellogg E.A."/>
            <person name="Brutnell T.P."/>
            <person name="Doust A.N."/>
            <person name="Tuskan G.A."/>
            <person name="Rokhsar D."/>
            <person name="Devos K.M."/>
        </authorList>
    </citation>
    <scope>NUCLEOTIDE SEQUENCE [LARGE SCALE GENOMIC DNA]</scope>
    <source>
        <strain evidence="1">Yugu1</strain>
    </source>
</reference>
<sequence>MPSPKPPATDALLPLLPHKIPRRCRPSACHFHSMILLPLISILTVFHQIQAQAEVRDRDKLCRGNW</sequence>
<gene>
    <name evidence="1" type="ORF">SETIT_5G363800v2</name>
</gene>
<dbReference type="AlphaFoldDB" id="A0A368RCH2"/>
<reference evidence="1" key="2">
    <citation type="submission" date="2015-07" db="EMBL/GenBank/DDBJ databases">
        <authorList>
            <person name="Noorani M."/>
        </authorList>
    </citation>
    <scope>NUCLEOTIDE SEQUENCE</scope>
    <source>
        <strain evidence="1">Yugu1</strain>
    </source>
</reference>
<dbReference type="EMBL" id="CM003532">
    <property type="protein sequence ID" value="RCV27917.1"/>
    <property type="molecule type" value="Genomic_DNA"/>
</dbReference>
<proteinExistence type="predicted"/>